<feature type="transmembrane region" description="Helical" evidence="2">
    <location>
        <begin position="20"/>
        <end position="44"/>
    </location>
</feature>
<gene>
    <name evidence="3" type="ORF">GCM10023209_13910</name>
</gene>
<protein>
    <recommendedName>
        <fullName evidence="5">Heavy-metal resistance protein</fullName>
    </recommendedName>
</protein>
<keyword evidence="2" id="KW-1133">Transmembrane helix</keyword>
<dbReference type="RefSeq" id="WP_259549962.1">
    <property type="nucleotide sequence ID" value="NZ_BAABHW010000002.1"/>
</dbReference>
<evidence type="ECO:0008006" key="5">
    <source>
        <dbReference type="Google" id="ProtNLM"/>
    </source>
</evidence>
<reference evidence="4" key="1">
    <citation type="journal article" date="2019" name="Int. J. Syst. Evol. Microbiol.">
        <title>The Global Catalogue of Microorganisms (GCM) 10K type strain sequencing project: providing services to taxonomists for standard genome sequencing and annotation.</title>
        <authorList>
            <consortium name="The Broad Institute Genomics Platform"/>
            <consortium name="The Broad Institute Genome Sequencing Center for Infectious Disease"/>
            <person name="Wu L."/>
            <person name="Ma J."/>
        </authorList>
    </citation>
    <scope>NUCLEOTIDE SEQUENCE [LARGE SCALE GENOMIC DNA]</scope>
    <source>
        <strain evidence="4">JCM 18015</strain>
    </source>
</reference>
<keyword evidence="2" id="KW-0472">Membrane</keyword>
<keyword evidence="4" id="KW-1185">Reference proteome</keyword>
<accession>A0ABP9L808</accession>
<sequence>MSDPLNEPGPAETPRRKTSLAVKVVLAVSLALNLLVVGVVVGAVSGRIGPAAGDEPPDLRSLGLGPFAIALGHDGRDAVREALRDRRAEFIAERRAIGNSLRSLQQALLQDPFDRDAAAAAMAESRAAAEALQSFGHEALLDHLASLPLEEREELAQHLNRAMRRVEGHDRDGDRDRDHDGDRDRD</sequence>
<dbReference type="Proteomes" id="UP001499910">
    <property type="component" value="Unassembled WGS sequence"/>
</dbReference>
<name>A0ABP9L808_9RHOB</name>
<organism evidence="3 4">
    <name type="scientific">[Roseibacterium] beibuensis</name>
    <dbReference type="NCBI Taxonomy" id="1193142"/>
    <lineage>
        <taxon>Bacteria</taxon>
        <taxon>Pseudomonadati</taxon>
        <taxon>Pseudomonadota</taxon>
        <taxon>Alphaproteobacteria</taxon>
        <taxon>Rhodobacterales</taxon>
        <taxon>Roseobacteraceae</taxon>
        <taxon>Roseicyclus</taxon>
    </lineage>
</organism>
<dbReference type="InterPro" id="IPR025961">
    <property type="entry name" value="Metal_resist"/>
</dbReference>
<evidence type="ECO:0000256" key="2">
    <source>
        <dbReference type="SAM" id="Phobius"/>
    </source>
</evidence>
<feature type="compositionally biased region" description="Basic and acidic residues" evidence="1">
    <location>
        <begin position="164"/>
        <end position="186"/>
    </location>
</feature>
<feature type="region of interest" description="Disordered" evidence="1">
    <location>
        <begin position="158"/>
        <end position="186"/>
    </location>
</feature>
<comment type="caution">
    <text evidence="3">The sequence shown here is derived from an EMBL/GenBank/DDBJ whole genome shotgun (WGS) entry which is preliminary data.</text>
</comment>
<evidence type="ECO:0000313" key="3">
    <source>
        <dbReference type="EMBL" id="GAA5070830.1"/>
    </source>
</evidence>
<evidence type="ECO:0000313" key="4">
    <source>
        <dbReference type="Proteomes" id="UP001499910"/>
    </source>
</evidence>
<proteinExistence type="predicted"/>
<evidence type="ECO:0000256" key="1">
    <source>
        <dbReference type="SAM" id="MobiDB-lite"/>
    </source>
</evidence>
<dbReference type="Pfam" id="PF13801">
    <property type="entry name" value="Metal_resist"/>
    <property type="match status" value="1"/>
</dbReference>
<dbReference type="EMBL" id="BAABHW010000002">
    <property type="protein sequence ID" value="GAA5070830.1"/>
    <property type="molecule type" value="Genomic_DNA"/>
</dbReference>
<keyword evidence="2" id="KW-0812">Transmembrane</keyword>